<protein>
    <submittedName>
        <fullName evidence="1">Uncharacterized protein</fullName>
    </submittedName>
</protein>
<keyword evidence="2" id="KW-1185">Reference proteome</keyword>
<name>A0ABP7H7T7_9ACTN</name>
<evidence type="ECO:0000313" key="1">
    <source>
        <dbReference type="EMBL" id="GAA3785686.1"/>
    </source>
</evidence>
<accession>A0ABP7H7T7</accession>
<sequence>MFTRCTIEPGENIHAPAVSVALVRPAGAAPATVTGVLDRASAPADKYFDTVAAEYRVDVPSDLPAGTILRVRWTGDVARAYVADTLVADQFYSGRVWDIGLDRLPPGPLRLSVLPLAADAPVYLPGRAREAAGTAAVLGAEWVAVRTWAIREG</sequence>
<gene>
    <name evidence="1" type="ORF">GCM10022403_020570</name>
</gene>
<dbReference type="EMBL" id="BAABDE010000008">
    <property type="protein sequence ID" value="GAA3785686.1"/>
    <property type="molecule type" value="Genomic_DNA"/>
</dbReference>
<reference evidence="2" key="1">
    <citation type="journal article" date="2019" name="Int. J. Syst. Evol. Microbiol.">
        <title>The Global Catalogue of Microorganisms (GCM) 10K type strain sequencing project: providing services to taxonomists for standard genome sequencing and annotation.</title>
        <authorList>
            <consortium name="The Broad Institute Genomics Platform"/>
            <consortium name="The Broad Institute Genome Sequencing Center for Infectious Disease"/>
            <person name="Wu L."/>
            <person name="Ma J."/>
        </authorList>
    </citation>
    <scope>NUCLEOTIDE SEQUENCE [LARGE SCALE GENOMIC DNA]</scope>
    <source>
        <strain evidence="2">JCM 17138</strain>
    </source>
</reference>
<proteinExistence type="predicted"/>
<comment type="caution">
    <text evidence="1">The sequence shown here is derived from an EMBL/GenBank/DDBJ whole genome shotgun (WGS) entry which is preliminary data.</text>
</comment>
<organism evidence="1 2">
    <name type="scientific">Streptomyces coacervatus</name>
    <dbReference type="NCBI Taxonomy" id="647381"/>
    <lineage>
        <taxon>Bacteria</taxon>
        <taxon>Bacillati</taxon>
        <taxon>Actinomycetota</taxon>
        <taxon>Actinomycetes</taxon>
        <taxon>Kitasatosporales</taxon>
        <taxon>Streptomycetaceae</taxon>
        <taxon>Streptomyces</taxon>
    </lineage>
</organism>
<evidence type="ECO:0000313" key="2">
    <source>
        <dbReference type="Proteomes" id="UP001501009"/>
    </source>
</evidence>
<dbReference type="Proteomes" id="UP001501009">
    <property type="component" value="Unassembled WGS sequence"/>
</dbReference>